<dbReference type="EC" id="3.2.2.6" evidence="1"/>
<accession>A0AA38TGD3</accession>
<dbReference type="Gene3D" id="3.40.50.10140">
    <property type="entry name" value="Toll/interleukin-1 receptor homology (TIR) domain"/>
    <property type="match status" value="1"/>
</dbReference>
<dbReference type="AlphaFoldDB" id="A0AA38TGD3"/>
<sequence length="1218" mass="139570">MVVLSELLEESSSSSTTYCHHIYDIFLSFRGIDTRLSFTDHLHKALVNANITTFFDDEEIETGQDLKPELESAIKASRASIIVLSQNYASSTWCLDELVLILDQKRTSRHMVIPIFYHVEPTDVRKQQCSFGIAMEKHKQRMEAETNVEEKVKLGEKIDKWKKALVQVANLKGKDVKGRQETEFIEEIVKDVYHQLGVPLRSTLPLLYGIEYDIQDITSWLTDGSSHTADVLTICGLGGIGKTTLARYVYELHSRLFDRSSFIEGVDEKCAQQVNGLLDLQKQLSHKISKNSLIPIPNDRFRCTSIIEDSLARQRVFIVLDDIGSLEQLDTLLGKKGFHPGSKIIITTKDSSLNEKYTLINSVVQPKHTKIFLQGLDVIASLRLLSYYAFKGNRPRKGYEEVSKKLTKYCQGHPLALKVLGESLHKRDVAEWEERIEELKKVTDSRVQKVLQMSFDSMPSDNDKELFKHIACFFVGKDKDDTIKILKACDIPAPRHGITNLIDRCLLAIGPWNELKMHQLLQEMGRDFVRQESPKKPWKRSRLWCHKESFNVLEQNKGSGKVEALVLDMKMIEKEEIRESFELKIDALSKMVNLMLLQLNHVKFNGSCKNFPKKIRWLCMHWFPSKSLPSDLPMENIVALDMSYSKLKSFGMSFGYPQPGKRQKLSGSCSKGKQLLGSLKILNLSFCKQLRSLGGFSEFPALEELILANCTSLMEVCESIKQCDQLDLIDLSYCDEIGKILRTIVKLKVKTLKLEGCSNLNEFQIEMSDPKMIKANNTSMDSKTSSSAIVEAIPRVIKAYLVYLPSSLVSLSLRDCKLSNESFPMDMSSLSMLKELCLDGNDIVSMPNCVRTLPMLEKLSIHDCHRLMTIEHPPRTLKHLKFEFPYEEGKVLFEREMSPLLLEYYRLTKNFRSVDGLFKLEDMGDVKEEMRYEFGIFSTFYVGNEMPNWISHKSKGLSISFTIPSSRNKLRGLNFCFVLGVPRKFLNASIGVNIINVTKECPWIYECARQLRSTRESIITYLSHWMFRKNEMEDGDQITITISTFKDYDDEDSINIRECGVSFVYDEDDDGKNKKMKDVLGYYKSWNYIIGGSLSFFQIRRKYLLCRHYLPHRDGHPVPARRKALARRSQHSYLLNYCLQFDFLDVCTQGNVITIASLFISSFNSIPISRVKLLISGRFNREGNICEKARSGVNTLCFYVSKQHLSSLKEDIPGKVCI</sequence>
<dbReference type="PRINTS" id="PR00364">
    <property type="entry name" value="DISEASERSIST"/>
</dbReference>
<evidence type="ECO:0000256" key="7">
    <source>
        <dbReference type="ARBA" id="ARBA00047304"/>
    </source>
</evidence>
<evidence type="ECO:0000256" key="4">
    <source>
        <dbReference type="ARBA" id="ARBA00022801"/>
    </source>
</evidence>
<organism evidence="9 10">
    <name type="scientific">Centaurea solstitialis</name>
    <name type="common">yellow star-thistle</name>
    <dbReference type="NCBI Taxonomy" id="347529"/>
    <lineage>
        <taxon>Eukaryota</taxon>
        <taxon>Viridiplantae</taxon>
        <taxon>Streptophyta</taxon>
        <taxon>Embryophyta</taxon>
        <taxon>Tracheophyta</taxon>
        <taxon>Spermatophyta</taxon>
        <taxon>Magnoliopsida</taxon>
        <taxon>eudicotyledons</taxon>
        <taxon>Gunneridae</taxon>
        <taxon>Pentapetalae</taxon>
        <taxon>asterids</taxon>
        <taxon>campanulids</taxon>
        <taxon>Asterales</taxon>
        <taxon>Asteraceae</taxon>
        <taxon>Carduoideae</taxon>
        <taxon>Cardueae</taxon>
        <taxon>Centaureinae</taxon>
        <taxon>Centaurea</taxon>
    </lineage>
</organism>
<dbReference type="Gene3D" id="3.40.50.300">
    <property type="entry name" value="P-loop containing nucleotide triphosphate hydrolases"/>
    <property type="match status" value="1"/>
</dbReference>
<keyword evidence="2" id="KW-0433">Leucine-rich repeat</keyword>
<feature type="domain" description="TIR" evidence="8">
    <location>
        <begin position="21"/>
        <end position="196"/>
    </location>
</feature>
<dbReference type="InterPro" id="IPR045344">
    <property type="entry name" value="C-JID"/>
</dbReference>
<dbReference type="GO" id="GO:0061809">
    <property type="term" value="F:NAD+ nucleosidase activity, cyclic ADP-ribose generating"/>
    <property type="evidence" value="ECO:0007669"/>
    <property type="project" value="UniProtKB-EC"/>
</dbReference>
<dbReference type="InterPro" id="IPR027417">
    <property type="entry name" value="P-loop_NTPase"/>
</dbReference>
<dbReference type="PROSITE" id="PS50104">
    <property type="entry name" value="TIR"/>
    <property type="match status" value="1"/>
</dbReference>
<evidence type="ECO:0000313" key="10">
    <source>
        <dbReference type="Proteomes" id="UP001172457"/>
    </source>
</evidence>
<keyword evidence="4" id="KW-0378">Hydrolase</keyword>
<proteinExistence type="predicted"/>
<reference evidence="9" key="1">
    <citation type="submission" date="2023-03" db="EMBL/GenBank/DDBJ databases">
        <title>Chromosome-scale reference genome and RAD-based genetic map of yellow starthistle (Centaurea solstitialis) reveal putative structural variation and QTLs associated with invader traits.</title>
        <authorList>
            <person name="Reatini B."/>
            <person name="Cang F.A."/>
            <person name="Jiang Q."/>
            <person name="Mckibben M.T.W."/>
            <person name="Barker M.S."/>
            <person name="Rieseberg L.H."/>
            <person name="Dlugosch K.M."/>
        </authorList>
    </citation>
    <scope>NUCLEOTIDE SEQUENCE</scope>
    <source>
        <strain evidence="9">CAN-66</strain>
        <tissue evidence="9">Leaf</tissue>
    </source>
</reference>
<dbReference type="SUPFAM" id="SSF52540">
    <property type="entry name" value="P-loop containing nucleoside triphosphate hydrolases"/>
    <property type="match status" value="1"/>
</dbReference>
<keyword evidence="6" id="KW-0520">NAD</keyword>
<dbReference type="Proteomes" id="UP001172457">
    <property type="component" value="Chromosome 2"/>
</dbReference>
<evidence type="ECO:0000256" key="3">
    <source>
        <dbReference type="ARBA" id="ARBA00022737"/>
    </source>
</evidence>
<keyword evidence="10" id="KW-1185">Reference proteome</keyword>
<dbReference type="SUPFAM" id="SSF52200">
    <property type="entry name" value="Toll/Interleukin receptor TIR domain"/>
    <property type="match status" value="1"/>
</dbReference>
<evidence type="ECO:0000256" key="6">
    <source>
        <dbReference type="ARBA" id="ARBA00023027"/>
    </source>
</evidence>
<dbReference type="InterPro" id="IPR036390">
    <property type="entry name" value="WH_DNA-bd_sf"/>
</dbReference>
<dbReference type="InterPro" id="IPR000157">
    <property type="entry name" value="TIR_dom"/>
</dbReference>
<dbReference type="Pfam" id="PF01582">
    <property type="entry name" value="TIR"/>
    <property type="match status" value="1"/>
</dbReference>
<dbReference type="SMART" id="SM00255">
    <property type="entry name" value="TIR"/>
    <property type="match status" value="1"/>
</dbReference>
<dbReference type="Gene3D" id="3.80.10.10">
    <property type="entry name" value="Ribonuclease Inhibitor"/>
    <property type="match status" value="2"/>
</dbReference>
<keyword evidence="5" id="KW-0611">Plant defense</keyword>
<gene>
    <name evidence="9" type="ORF">OSB04_005589</name>
</gene>
<dbReference type="PANTHER" id="PTHR11017">
    <property type="entry name" value="LEUCINE-RICH REPEAT-CONTAINING PROTEIN"/>
    <property type="match status" value="1"/>
</dbReference>
<name>A0AA38TGD3_9ASTR</name>
<dbReference type="EMBL" id="JARYMX010000002">
    <property type="protein sequence ID" value="KAJ9560429.1"/>
    <property type="molecule type" value="Genomic_DNA"/>
</dbReference>
<dbReference type="InterPro" id="IPR035897">
    <property type="entry name" value="Toll_tir_struct_dom_sf"/>
</dbReference>
<dbReference type="PANTHER" id="PTHR11017:SF313">
    <property type="entry name" value="TIR DOMAIN, P-LOOP CONTAINING NUCLEOSIDE TRIPHOSPHATE HYDROLASE"/>
    <property type="match status" value="1"/>
</dbReference>
<comment type="catalytic activity">
    <reaction evidence="7">
        <text>NAD(+) + H2O = ADP-D-ribose + nicotinamide + H(+)</text>
        <dbReference type="Rhea" id="RHEA:16301"/>
        <dbReference type="ChEBI" id="CHEBI:15377"/>
        <dbReference type="ChEBI" id="CHEBI:15378"/>
        <dbReference type="ChEBI" id="CHEBI:17154"/>
        <dbReference type="ChEBI" id="CHEBI:57540"/>
        <dbReference type="ChEBI" id="CHEBI:57967"/>
        <dbReference type="EC" id="3.2.2.6"/>
    </reaction>
    <physiologicalReaction direction="left-to-right" evidence="7">
        <dbReference type="Rhea" id="RHEA:16302"/>
    </physiologicalReaction>
</comment>
<dbReference type="Gene3D" id="1.10.8.430">
    <property type="entry name" value="Helical domain of apoptotic protease-activating factors"/>
    <property type="match status" value="1"/>
</dbReference>
<protein>
    <recommendedName>
        <fullName evidence="1">ADP-ribosyl cyclase/cyclic ADP-ribose hydrolase</fullName>
        <ecNumber evidence="1">3.2.2.6</ecNumber>
    </recommendedName>
</protein>
<dbReference type="SUPFAM" id="SSF46785">
    <property type="entry name" value="Winged helix' DNA-binding domain"/>
    <property type="match status" value="1"/>
</dbReference>
<dbReference type="InterPro" id="IPR002182">
    <property type="entry name" value="NB-ARC"/>
</dbReference>
<dbReference type="Pfam" id="PF23282">
    <property type="entry name" value="WHD_ROQ1"/>
    <property type="match status" value="1"/>
</dbReference>
<dbReference type="GO" id="GO:0043531">
    <property type="term" value="F:ADP binding"/>
    <property type="evidence" value="ECO:0007669"/>
    <property type="project" value="InterPro"/>
</dbReference>
<dbReference type="InterPro" id="IPR058192">
    <property type="entry name" value="WHD_ROQ1-like"/>
</dbReference>
<dbReference type="InterPro" id="IPR042197">
    <property type="entry name" value="Apaf_helical"/>
</dbReference>
<dbReference type="FunFam" id="3.40.50.10140:FF:000007">
    <property type="entry name" value="Disease resistance protein (TIR-NBS-LRR class)"/>
    <property type="match status" value="1"/>
</dbReference>
<dbReference type="GO" id="GO:0007165">
    <property type="term" value="P:signal transduction"/>
    <property type="evidence" value="ECO:0007669"/>
    <property type="project" value="InterPro"/>
</dbReference>
<dbReference type="InterPro" id="IPR032675">
    <property type="entry name" value="LRR_dom_sf"/>
</dbReference>
<comment type="caution">
    <text evidence="9">The sequence shown here is derived from an EMBL/GenBank/DDBJ whole genome shotgun (WGS) entry which is preliminary data.</text>
</comment>
<dbReference type="Pfam" id="PF00931">
    <property type="entry name" value="NB-ARC"/>
    <property type="match status" value="1"/>
</dbReference>
<keyword evidence="3" id="KW-0677">Repeat</keyword>
<dbReference type="GO" id="GO:0006952">
    <property type="term" value="P:defense response"/>
    <property type="evidence" value="ECO:0007669"/>
    <property type="project" value="UniProtKB-KW"/>
</dbReference>
<dbReference type="SUPFAM" id="SSF52058">
    <property type="entry name" value="L domain-like"/>
    <property type="match status" value="1"/>
</dbReference>
<evidence type="ECO:0000256" key="5">
    <source>
        <dbReference type="ARBA" id="ARBA00022821"/>
    </source>
</evidence>
<dbReference type="InterPro" id="IPR044974">
    <property type="entry name" value="Disease_R_plants"/>
</dbReference>
<evidence type="ECO:0000259" key="8">
    <source>
        <dbReference type="PROSITE" id="PS50104"/>
    </source>
</evidence>
<dbReference type="Pfam" id="PF20160">
    <property type="entry name" value="C-JID"/>
    <property type="match status" value="1"/>
</dbReference>
<evidence type="ECO:0000313" key="9">
    <source>
        <dbReference type="EMBL" id="KAJ9560429.1"/>
    </source>
</evidence>
<evidence type="ECO:0000256" key="2">
    <source>
        <dbReference type="ARBA" id="ARBA00022614"/>
    </source>
</evidence>
<evidence type="ECO:0000256" key="1">
    <source>
        <dbReference type="ARBA" id="ARBA00011982"/>
    </source>
</evidence>